<feature type="coiled-coil region" evidence="1">
    <location>
        <begin position="18"/>
        <end position="60"/>
    </location>
</feature>
<name>A0A7J6WVA3_THATH</name>
<proteinExistence type="predicted"/>
<keyword evidence="1" id="KW-0175">Coiled coil</keyword>
<dbReference type="PROSITE" id="PS00018">
    <property type="entry name" value="EF_HAND_1"/>
    <property type="match status" value="1"/>
</dbReference>
<organism evidence="2 3">
    <name type="scientific">Thalictrum thalictroides</name>
    <name type="common">Rue-anemone</name>
    <name type="synonym">Anemone thalictroides</name>
    <dbReference type="NCBI Taxonomy" id="46969"/>
    <lineage>
        <taxon>Eukaryota</taxon>
        <taxon>Viridiplantae</taxon>
        <taxon>Streptophyta</taxon>
        <taxon>Embryophyta</taxon>
        <taxon>Tracheophyta</taxon>
        <taxon>Spermatophyta</taxon>
        <taxon>Magnoliopsida</taxon>
        <taxon>Ranunculales</taxon>
        <taxon>Ranunculaceae</taxon>
        <taxon>Thalictroideae</taxon>
        <taxon>Thalictrum</taxon>
    </lineage>
</organism>
<evidence type="ECO:0000256" key="1">
    <source>
        <dbReference type="SAM" id="Coils"/>
    </source>
</evidence>
<keyword evidence="3" id="KW-1185">Reference proteome</keyword>
<dbReference type="Proteomes" id="UP000554482">
    <property type="component" value="Unassembled WGS sequence"/>
</dbReference>
<gene>
    <name evidence="2" type="ORF">FRX31_009874</name>
</gene>
<dbReference type="InterPro" id="IPR018247">
    <property type="entry name" value="EF_Hand_1_Ca_BS"/>
</dbReference>
<comment type="caution">
    <text evidence="2">The sequence shown here is derived from an EMBL/GenBank/DDBJ whole genome shotgun (WGS) entry which is preliminary data.</text>
</comment>
<dbReference type="AlphaFoldDB" id="A0A7J6WVA3"/>
<reference evidence="2 3" key="1">
    <citation type="submission" date="2020-06" db="EMBL/GenBank/DDBJ databases">
        <title>Transcriptomic and genomic resources for Thalictrum thalictroides and T. hernandezii: Facilitating candidate gene discovery in an emerging model plant lineage.</title>
        <authorList>
            <person name="Arias T."/>
            <person name="Riano-Pachon D.M."/>
            <person name="Di Stilio V.S."/>
        </authorList>
    </citation>
    <scope>NUCLEOTIDE SEQUENCE [LARGE SCALE GENOMIC DNA]</scope>
    <source>
        <strain evidence="3">cv. WT478/WT964</strain>
        <tissue evidence="2">Leaves</tissue>
    </source>
</reference>
<sequence length="238" mass="26576">MTGKSSAGDHNSTNFVTKEELAKELASLATKIESSNQKLMQDMQQEVKKLADSVEVLMLQSVVKSPLPPMSNPLASSFNPPPSSSLNTTTFPQPFVPAFAEALNNEYQYQTPSKTTYQQPTQHTSFSNIYSSLLPRQTLPLPVPPTTINPSPTHYYQHEIVPHTTLPMPRRIPPPPLHYFPGYSSPHRYPDYELTMDDMNLADGVHGHPRNPDKMSMSNIPSMDIAVELAQKAEQFLE</sequence>
<evidence type="ECO:0000313" key="2">
    <source>
        <dbReference type="EMBL" id="KAF5200540.1"/>
    </source>
</evidence>
<protein>
    <submittedName>
        <fullName evidence="2">Uncharacterized protein</fullName>
    </submittedName>
</protein>
<evidence type="ECO:0000313" key="3">
    <source>
        <dbReference type="Proteomes" id="UP000554482"/>
    </source>
</evidence>
<dbReference type="EMBL" id="JABWDY010010637">
    <property type="protein sequence ID" value="KAF5200540.1"/>
    <property type="molecule type" value="Genomic_DNA"/>
</dbReference>
<accession>A0A7J6WVA3</accession>